<sequence length="243" mass="24925">MTDTTLETPAQQRLPRPRNRAAGAVLIAGSGVYFTGEFITAAAWTDPPYSYTYHFISNLGVRGPVTAVGQFMYSPLASVMNTGFILFGLITMVGVILLRGLPAGRRVPAIVLGVLLGAGGIMLGLYPGSAENAANGAPDFHALGAAMAFISGNVLAILIGRSHHLLGFSRGLGKALVLSGLLGFVSLIGYGTILANGTSPVVGLVERGIVDPFLIGLMVVGAALLRQRQAPAGAGALEEIGVA</sequence>
<feature type="transmembrane region" description="Helical" evidence="1">
    <location>
        <begin position="172"/>
        <end position="195"/>
    </location>
</feature>
<gene>
    <name evidence="2" type="ORF">NZH93_37265</name>
</gene>
<reference evidence="2" key="1">
    <citation type="submission" date="2022-08" db="EMBL/GenBank/DDBJ databases">
        <authorList>
            <person name="Tistechok S."/>
            <person name="Samborskyy M."/>
            <person name="Roman I."/>
        </authorList>
    </citation>
    <scope>NUCLEOTIDE SEQUENCE</scope>
    <source>
        <strain evidence="2">DSM 103496</strain>
    </source>
</reference>
<name>A0A9X2VUY3_9PSEU</name>
<keyword evidence="1" id="KW-0812">Transmembrane</keyword>
<accession>A0A9X2VUY3</accession>
<protein>
    <submittedName>
        <fullName evidence="2">DUF998 domain-containing protein</fullName>
    </submittedName>
</protein>
<dbReference type="RefSeq" id="WP_259627993.1">
    <property type="nucleotide sequence ID" value="NZ_JANYMP010000024.1"/>
</dbReference>
<keyword evidence="1" id="KW-0472">Membrane</keyword>
<evidence type="ECO:0000313" key="2">
    <source>
        <dbReference type="EMBL" id="MCS7482529.1"/>
    </source>
</evidence>
<dbReference type="EMBL" id="JANYMP010000024">
    <property type="protein sequence ID" value="MCS7482529.1"/>
    <property type="molecule type" value="Genomic_DNA"/>
</dbReference>
<keyword evidence="3" id="KW-1185">Reference proteome</keyword>
<evidence type="ECO:0000313" key="3">
    <source>
        <dbReference type="Proteomes" id="UP001141259"/>
    </source>
</evidence>
<comment type="caution">
    <text evidence="2">The sequence shown here is derived from an EMBL/GenBank/DDBJ whole genome shotgun (WGS) entry which is preliminary data.</text>
</comment>
<feature type="transmembrane region" description="Helical" evidence="1">
    <location>
        <begin position="110"/>
        <end position="128"/>
    </location>
</feature>
<evidence type="ECO:0000256" key="1">
    <source>
        <dbReference type="SAM" id="Phobius"/>
    </source>
</evidence>
<feature type="transmembrane region" description="Helical" evidence="1">
    <location>
        <begin position="140"/>
        <end position="160"/>
    </location>
</feature>
<dbReference type="Pfam" id="PF06197">
    <property type="entry name" value="DUF998"/>
    <property type="match status" value="1"/>
</dbReference>
<dbReference type="Proteomes" id="UP001141259">
    <property type="component" value="Unassembled WGS sequence"/>
</dbReference>
<keyword evidence="1" id="KW-1133">Transmembrane helix</keyword>
<dbReference type="AlphaFoldDB" id="A0A9X2VUY3"/>
<feature type="transmembrane region" description="Helical" evidence="1">
    <location>
        <begin position="207"/>
        <end position="225"/>
    </location>
</feature>
<organism evidence="2 3">
    <name type="scientific">Umezawaea endophytica</name>
    <dbReference type="NCBI Taxonomy" id="1654476"/>
    <lineage>
        <taxon>Bacteria</taxon>
        <taxon>Bacillati</taxon>
        <taxon>Actinomycetota</taxon>
        <taxon>Actinomycetes</taxon>
        <taxon>Pseudonocardiales</taxon>
        <taxon>Pseudonocardiaceae</taxon>
        <taxon>Umezawaea</taxon>
    </lineage>
</organism>
<dbReference type="InterPro" id="IPR009339">
    <property type="entry name" value="DUF998"/>
</dbReference>
<feature type="transmembrane region" description="Helical" evidence="1">
    <location>
        <begin position="79"/>
        <end position="98"/>
    </location>
</feature>
<proteinExistence type="predicted"/>
<feature type="transmembrane region" description="Helical" evidence="1">
    <location>
        <begin position="21"/>
        <end position="44"/>
    </location>
</feature>